<dbReference type="SUPFAM" id="SSF51905">
    <property type="entry name" value="FAD/NAD(P)-binding domain"/>
    <property type="match status" value="1"/>
</dbReference>
<evidence type="ECO:0000256" key="5">
    <source>
        <dbReference type="ARBA" id="ARBA00023002"/>
    </source>
</evidence>
<accession>J3PH06</accession>
<feature type="domain" description="Glucose-methanol-choline oxidoreductase C-terminal" evidence="6">
    <location>
        <begin position="313"/>
        <end position="433"/>
    </location>
</feature>
<keyword evidence="4" id="KW-0274">FAD</keyword>
<dbReference type="InterPro" id="IPR036188">
    <property type="entry name" value="FAD/NAD-bd_sf"/>
</dbReference>
<keyword evidence="9" id="KW-1185">Reference proteome</keyword>
<dbReference type="Pfam" id="PF05199">
    <property type="entry name" value="GMC_oxred_C"/>
    <property type="match status" value="1"/>
</dbReference>
<dbReference type="EnsemblFungi" id="EJT69903">
    <property type="protein sequence ID" value="EJT69903"/>
    <property type="gene ID" value="GGTG_12786"/>
</dbReference>
<reference evidence="8" key="5">
    <citation type="submission" date="2018-04" db="UniProtKB">
        <authorList>
            <consortium name="EnsemblFungi"/>
        </authorList>
    </citation>
    <scope>IDENTIFICATION</scope>
    <source>
        <strain evidence="8">R3-111a-1</strain>
    </source>
</reference>
<dbReference type="RefSeq" id="XP_009228951.1">
    <property type="nucleotide sequence ID" value="XM_009230687.1"/>
</dbReference>
<evidence type="ECO:0000313" key="8">
    <source>
        <dbReference type="EnsemblFungi" id="EJT69903"/>
    </source>
</evidence>
<dbReference type="SUPFAM" id="SSF54373">
    <property type="entry name" value="FAD-linked reductases, C-terminal domain"/>
    <property type="match status" value="1"/>
</dbReference>
<evidence type="ECO:0000256" key="2">
    <source>
        <dbReference type="ARBA" id="ARBA00010790"/>
    </source>
</evidence>
<dbReference type="GeneID" id="20353244"/>
<dbReference type="OrthoDB" id="269227at2759"/>
<name>J3PH06_GAET3</name>
<dbReference type="InterPro" id="IPR051473">
    <property type="entry name" value="P2Ox-like"/>
</dbReference>
<dbReference type="AlphaFoldDB" id="J3PH06"/>
<evidence type="ECO:0000259" key="6">
    <source>
        <dbReference type="Pfam" id="PF05199"/>
    </source>
</evidence>
<dbReference type="STRING" id="644352.J3PH06"/>
<dbReference type="InterPro" id="IPR007867">
    <property type="entry name" value="GMC_OxRtase_C"/>
</dbReference>
<dbReference type="EMBL" id="GL385403">
    <property type="protein sequence ID" value="EJT69903.1"/>
    <property type="molecule type" value="Genomic_DNA"/>
</dbReference>
<evidence type="ECO:0000256" key="4">
    <source>
        <dbReference type="ARBA" id="ARBA00022827"/>
    </source>
</evidence>
<sequence length="448" mass="49382">MAVPPRATDSFPADLDVVIPGSGPIGAVFARTLVDKGRKGDLRLLSVPTSKEYMSRDLSSWSPKSAFCRTGQNPSQDDSVNLPASAATRVIGGMGSHWTCCTPRQHELERSELFDNDQASAVQSMPLACTPKHADYIEWSCSTTILGNLSAPNSTHPKFRIWPNMQCMKLELAKGEVTKMTVKDILHDPSGTFEIKAKKYGHFMTEQTLSFCQVILKHGFAEEFNHLRKTGESERFTAEEAKEFKDRMDATWDRLDPLPFPLNDPDSQVCIRFSEDKPWHMQIHRDAFGYDEVPHGIDQRVVVDLRSFGYTTPKKENRVTFKPDTNDGFGMPQPTFEFEMTKGDRDRCDDMFVDMVAIARLLGGFLPGAEPKYLPMGSALHVCGTYRAGTGVDKSVVDKTGKVHGMGNLVLGGCGVIPTGNACNPTLTAAAFALAAADELDSVLPRPK</sequence>
<evidence type="ECO:0000313" key="9">
    <source>
        <dbReference type="Proteomes" id="UP000006039"/>
    </source>
</evidence>
<reference evidence="7" key="2">
    <citation type="submission" date="2010-07" db="EMBL/GenBank/DDBJ databases">
        <authorList>
            <consortium name="The Broad Institute Genome Sequencing Platform"/>
            <consortium name="Broad Institute Genome Sequencing Center for Infectious Disease"/>
            <person name="Ma L.-J."/>
            <person name="Dead R."/>
            <person name="Young S."/>
            <person name="Zeng Q."/>
            <person name="Koehrsen M."/>
            <person name="Alvarado L."/>
            <person name="Berlin A."/>
            <person name="Chapman S.B."/>
            <person name="Chen Z."/>
            <person name="Freedman E."/>
            <person name="Gellesch M."/>
            <person name="Goldberg J."/>
            <person name="Griggs A."/>
            <person name="Gujja S."/>
            <person name="Heilman E.R."/>
            <person name="Heiman D."/>
            <person name="Hepburn T."/>
            <person name="Howarth C."/>
            <person name="Jen D."/>
            <person name="Larson L."/>
            <person name="Mehta T."/>
            <person name="Neiman D."/>
            <person name="Pearson M."/>
            <person name="Roberts A."/>
            <person name="Saif S."/>
            <person name="Shea T."/>
            <person name="Shenoy N."/>
            <person name="Sisk P."/>
            <person name="Stolte C."/>
            <person name="Sykes S."/>
            <person name="Walk T."/>
            <person name="White J."/>
            <person name="Yandava C."/>
            <person name="Haas B."/>
            <person name="Nusbaum C."/>
            <person name="Birren B."/>
        </authorList>
    </citation>
    <scope>NUCLEOTIDE SEQUENCE</scope>
    <source>
        <strain evidence="7">R3-111a-1</strain>
    </source>
</reference>
<dbReference type="PANTHER" id="PTHR42784:SF1">
    <property type="entry name" value="PYRANOSE 2-OXIDASE"/>
    <property type="match status" value="1"/>
</dbReference>
<reference evidence="9" key="1">
    <citation type="submission" date="2010-07" db="EMBL/GenBank/DDBJ databases">
        <title>The genome sequence of Gaeumannomyces graminis var. tritici strain R3-111a-1.</title>
        <authorList>
            <consortium name="The Broad Institute Genome Sequencing Platform"/>
            <person name="Ma L.-J."/>
            <person name="Dead R."/>
            <person name="Young S."/>
            <person name="Zeng Q."/>
            <person name="Koehrsen M."/>
            <person name="Alvarado L."/>
            <person name="Berlin A."/>
            <person name="Chapman S.B."/>
            <person name="Chen Z."/>
            <person name="Freedman E."/>
            <person name="Gellesch M."/>
            <person name="Goldberg J."/>
            <person name="Griggs A."/>
            <person name="Gujja S."/>
            <person name="Heilman E.R."/>
            <person name="Heiman D."/>
            <person name="Hepburn T."/>
            <person name="Howarth C."/>
            <person name="Jen D."/>
            <person name="Larson L."/>
            <person name="Mehta T."/>
            <person name="Neiman D."/>
            <person name="Pearson M."/>
            <person name="Roberts A."/>
            <person name="Saif S."/>
            <person name="Shea T."/>
            <person name="Shenoy N."/>
            <person name="Sisk P."/>
            <person name="Stolte C."/>
            <person name="Sykes S."/>
            <person name="Walk T."/>
            <person name="White J."/>
            <person name="Yandava C."/>
            <person name="Haas B."/>
            <person name="Nusbaum C."/>
            <person name="Birren B."/>
        </authorList>
    </citation>
    <scope>NUCLEOTIDE SEQUENCE [LARGE SCALE GENOMIC DNA]</scope>
    <source>
        <strain evidence="9">R3-111a-1</strain>
    </source>
</reference>
<reference evidence="7" key="3">
    <citation type="submission" date="2010-09" db="EMBL/GenBank/DDBJ databases">
        <title>Annotation of Gaeumannomyces graminis var. tritici R3-111a-1.</title>
        <authorList>
            <consortium name="The Broad Institute Genome Sequencing Platform"/>
            <person name="Ma L.-J."/>
            <person name="Dead R."/>
            <person name="Young S.K."/>
            <person name="Zeng Q."/>
            <person name="Gargeya S."/>
            <person name="Fitzgerald M."/>
            <person name="Haas B."/>
            <person name="Abouelleil A."/>
            <person name="Alvarado L."/>
            <person name="Arachchi H.M."/>
            <person name="Berlin A."/>
            <person name="Brown A."/>
            <person name="Chapman S.B."/>
            <person name="Chen Z."/>
            <person name="Dunbar C."/>
            <person name="Freedman E."/>
            <person name="Gearin G."/>
            <person name="Gellesch M."/>
            <person name="Goldberg J."/>
            <person name="Griggs A."/>
            <person name="Gujja S."/>
            <person name="Heiman D."/>
            <person name="Howarth C."/>
            <person name="Larson L."/>
            <person name="Lui A."/>
            <person name="MacDonald P.J.P."/>
            <person name="Mehta T."/>
            <person name="Montmayeur A."/>
            <person name="Murphy C."/>
            <person name="Neiman D."/>
            <person name="Pearson M."/>
            <person name="Priest M."/>
            <person name="Roberts A."/>
            <person name="Saif S."/>
            <person name="Shea T."/>
            <person name="Shenoy N."/>
            <person name="Sisk P."/>
            <person name="Stolte C."/>
            <person name="Sykes S."/>
            <person name="Yandava C."/>
            <person name="Wortman J."/>
            <person name="Nusbaum C."/>
            <person name="Birren B."/>
        </authorList>
    </citation>
    <scope>NUCLEOTIDE SEQUENCE</scope>
    <source>
        <strain evidence="7">R3-111a-1</strain>
    </source>
</reference>
<reference evidence="8" key="4">
    <citation type="journal article" date="2015" name="G3 (Bethesda)">
        <title>Genome sequences of three phytopathogenic species of the Magnaporthaceae family of fungi.</title>
        <authorList>
            <person name="Okagaki L.H."/>
            <person name="Nunes C.C."/>
            <person name="Sailsbery J."/>
            <person name="Clay B."/>
            <person name="Brown D."/>
            <person name="John T."/>
            <person name="Oh Y."/>
            <person name="Young N."/>
            <person name="Fitzgerald M."/>
            <person name="Haas B.J."/>
            <person name="Zeng Q."/>
            <person name="Young S."/>
            <person name="Adiconis X."/>
            <person name="Fan L."/>
            <person name="Levin J.Z."/>
            <person name="Mitchell T.K."/>
            <person name="Okubara P.A."/>
            <person name="Farman M.L."/>
            <person name="Kohn L.M."/>
            <person name="Birren B."/>
            <person name="Ma L.-J."/>
            <person name="Dean R.A."/>
        </authorList>
    </citation>
    <scope>NUCLEOTIDE SEQUENCE</scope>
    <source>
        <strain evidence="8">R3-111a-1</strain>
    </source>
</reference>
<dbReference type="Proteomes" id="UP000006039">
    <property type="component" value="Unassembled WGS sequence"/>
</dbReference>
<organism evidence="7">
    <name type="scientific">Gaeumannomyces tritici (strain R3-111a-1)</name>
    <name type="common">Wheat and barley take-all root rot fungus</name>
    <name type="synonym">Gaeumannomyces graminis var. tritici</name>
    <dbReference type="NCBI Taxonomy" id="644352"/>
    <lineage>
        <taxon>Eukaryota</taxon>
        <taxon>Fungi</taxon>
        <taxon>Dikarya</taxon>
        <taxon>Ascomycota</taxon>
        <taxon>Pezizomycotina</taxon>
        <taxon>Sordariomycetes</taxon>
        <taxon>Sordariomycetidae</taxon>
        <taxon>Magnaporthales</taxon>
        <taxon>Magnaporthaceae</taxon>
        <taxon>Gaeumannomyces</taxon>
    </lineage>
</organism>
<comment type="cofactor">
    <cofactor evidence="1">
        <name>FAD</name>
        <dbReference type="ChEBI" id="CHEBI:57692"/>
    </cofactor>
</comment>
<dbReference type="PANTHER" id="PTHR42784">
    <property type="entry name" value="PYRANOSE 2-OXIDASE"/>
    <property type="match status" value="1"/>
</dbReference>
<dbReference type="eggNOG" id="ENOG502R261">
    <property type="taxonomic scope" value="Eukaryota"/>
</dbReference>
<dbReference type="VEuPathDB" id="FungiDB:GGTG_12786"/>
<keyword evidence="5" id="KW-0560">Oxidoreductase</keyword>
<protein>
    <recommendedName>
        <fullName evidence="6">Glucose-methanol-choline oxidoreductase C-terminal domain-containing protein</fullName>
    </recommendedName>
</protein>
<keyword evidence="3" id="KW-0285">Flavoprotein</keyword>
<comment type="similarity">
    <text evidence="2">Belongs to the GMC oxidoreductase family.</text>
</comment>
<dbReference type="GO" id="GO:0016614">
    <property type="term" value="F:oxidoreductase activity, acting on CH-OH group of donors"/>
    <property type="evidence" value="ECO:0007669"/>
    <property type="project" value="InterPro"/>
</dbReference>
<evidence type="ECO:0000313" key="7">
    <source>
        <dbReference type="EMBL" id="EJT69903.1"/>
    </source>
</evidence>
<dbReference type="Gene3D" id="3.50.50.60">
    <property type="entry name" value="FAD/NAD(P)-binding domain"/>
    <property type="match status" value="1"/>
</dbReference>
<dbReference type="HOGENOM" id="CLU_023699_0_0_1"/>
<gene>
    <name evidence="8" type="primary">20353244</name>
    <name evidence="7" type="ORF">GGTG_12786</name>
</gene>
<evidence type="ECO:0000256" key="3">
    <source>
        <dbReference type="ARBA" id="ARBA00022630"/>
    </source>
</evidence>
<evidence type="ECO:0000256" key="1">
    <source>
        <dbReference type="ARBA" id="ARBA00001974"/>
    </source>
</evidence>
<proteinExistence type="inferred from homology"/>